<comment type="caution">
    <text evidence="2">The sequence shown here is derived from an EMBL/GenBank/DDBJ whole genome shotgun (WGS) entry which is preliminary data.</text>
</comment>
<reference evidence="2 3" key="1">
    <citation type="journal article" date="2015" name="Genome Biol.">
        <title>Comparative genomics of Steinernema reveals deeply conserved gene regulatory networks.</title>
        <authorList>
            <person name="Dillman A.R."/>
            <person name="Macchietto M."/>
            <person name="Porter C.F."/>
            <person name="Rogers A."/>
            <person name="Williams B."/>
            <person name="Antoshechkin I."/>
            <person name="Lee M.M."/>
            <person name="Goodwin Z."/>
            <person name="Lu X."/>
            <person name="Lewis E.E."/>
            <person name="Goodrich-Blair H."/>
            <person name="Stock S.P."/>
            <person name="Adams B.J."/>
            <person name="Sternberg P.W."/>
            <person name="Mortazavi A."/>
        </authorList>
    </citation>
    <scope>NUCLEOTIDE SEQUENCE [LARGE SCALE GENOMIC DNA]</scope>
    <source>
        <strain evidence="2 3">ALL</strain>
    </source>
</reference>
<evidence type="ECO:0000313" key="2">
    <source>
        <dbReference type="EMBL" id="TMS39136.1"/>
    </source>
</evidence>
<feature type="region of interest" description="Disordered" evidence="1">
    <location>
        <begin position="52"/>
        <end position="89"/>
    </location>
</feature>
<gene>
    <name evidence="2" type="ORF">L596_005709</name>
</gene>
<accession>A0A4U8UZW2</accession>
<dbReference type="Proteomes" id="UP000298663">
    <property type="component" value="Unassembled WGS sequence"/>
</dbReference>
<reference evidence="2 3" key="2">
    <citation type="journal article" date="2019" name="G3 (Bethesda)">
        <title>Hybrid Assembly of the Genome of the Entomopathogenic Nematode Steinernema carpocapsae Identifies the X-Chromosome.</title>
        <authorList>
            <person name="Serra L."/>
            <person name="Macchietto M."/>
            <person name="Macias-Munoz A."/>
            <person name="McGill C.J."/>
            <person name="Rodriguez I.M."/>
            <person name="Rodriguez B."/>
            <person name="Murad R."/>
            <person name="Mortazavi A."/>
        </authorList>
    </citation>
    <scope>NUCLEOTIDE SEQUENCE [LARGE SCALE GENOMIC DNA]</scope>
    <source>
        <strain evidence="2 3">ALL</strain>
    </source>
</reference>
<evidence type="ECO:0000313" key="3">
    <source>
        <dbReference type="Proteomes" id="UP000298663"/>
    </source>
</evidence>
<protein>
    <submittedName>
        <fullName evidence="2">Uncharacterized protein</fullName>
    </submittedName>
</protein>
<feature type="compositionally biased region" description="Basic and acidic residues" evidence="1">
    <location>
        <begin position="66"/>
        <end position="75"/>
    </location>
</feature>
<sequence>MQDDSYSFSLFPPSAGKSFGKFEGAGDLLRKGVRNQIQRLPDRSSVYRLYTNPVHQSSSTMAPHRSHVDPIDAKQADSAYENNARKQRT</sequence>
<proteinExistence type="predicted"/>
<name>A0A4U8UZW2_STECR</name>
<dbReference type="EMBL" id="AZBU02000001">
    <property type="protein sequence ID" value="TMS39136.1"/>
    <property type="molecule type" value="Genomic_DNA"/>
</dbReference>
<evidence type="ECO:0000256" key="1">
    <source>
        <dbReference type="SAM" id="MobiDB-lite"/>
    </source>
</evidence>
<dbReference type="AlphaFoldDB" id="A0A4U8UZW2"/>
<organism evidence="2 3">
    <name type="scientific">Steinernema carpocapsae</name>
    <name type="common">Entomopathogenic nematode</name>
    <dbReference type="NCBI Taxonomy" id="34508"/>
    <lineage>
        <taxon>Eukaryota</taxon>
        <taxon>Metazoa</taxon>
        <taxon>Ecdysozoa</taxon>
        <taxon>Nematoda</taxon>
        <taxon>Chromadorea</taxon>
        <taxon>Rhabditida</taxon>
        <taxon>Tylenchina</taxon>
        <taxon>Panagrolaimomorpha</taxon>
        <taxon>Strongyloidoidea</taxon>
        <taxon>Steinernematidae</taxon>
        <taxon>Steinernema</taxon>
    </lineage>
</organism>
<keyword evidence="3" id="KW-1185">Reference proteome</keyword>